<name>A0ABQ2FBW6_9MICO</name>
<dbReference type="Proteomes" id="UP000662111">
    <property type="component" value="Unassembled WGS sequence"/>
</dbReference>
<evidence type="ECO:0000313" key="1">
    <source>
        <dbReference type="EMBL" id="GGK78322.1"/>
    </source>
</evidence>
<evidence type="ECO:0008006" key="3">
    <source>
        <dbReference type="Google" id="ProtNLM"/>
    </source>
</evidence>
<dbReference type="EMBL" id="BMLB01000006">
    <property type="protein sequence ID" value="GGK78322.1"/>
    <property type="molecule type" value="Genomic_DNA"/>
</dbReference>
<accession>A0ABQ2FBW6</accession>
<gene>
    <name evidence="1" type="ORF">GCM10011509_28570</name>
</gene>
<protein>
    <recommendedName>
        <fullName evidence="3">DUF1636 domain-containing protein</fullName>
    </recommendedName>
</protein>
<proteinExistence type="predicted"/>
<sequence length="113" mass="11920">MTVGVTVCTGCVGSTLGSADPLRGGQHTRWEELAERGDVRVTEVDCLDVCTTDVAVVRPTAQGRRRGGRAFWMQGVAGDPVTDAVEEWCRLGGPGLSPTPPVLLAHHATPPED</sequence>
<dbReference type="RefSeq" id="WP_022922125.1">
    <property type="nucleotide sequence ID" value="NZ_BMLB01000006.1"/>
</dbReference>
<organism evidence="1 2">
    <name type="scientific">Ornithinimicrobium pekingense</name>
    <dbReference type="NCBI Taxonomy" id="384677"/>
    <lineage>
        <taxon>Bacteria</taxon>
        <taxon>Bacillati</taxon>
        <taxon>Actinomycetota</taxon>
        <taxon>Actinomycetes</taxon>
        <taxon>Micrococcales</taxon>
        <taxon>Ornithinimicrobiaceae</taxon>
        <taxon>Ornithinimicrobium</taxon>
    </lineage>
</organism>
<keyword evidence="2" id="KW-1185">Reference proteome</keyword>
<reference evidence="2" key="1">
    <citation type="journal article" date="2019" name="Int. J. Syst. Evol. Microbiol.">
        <title>The Global Catalogue of Microorganisms (GCM) 10K type strain sequencing project: providing services to taxonomists for standard genome sequencing and annotation.</title>
        <authorList>
            <consortium name="The Broad Institute Genomics Platform"/>
            <consortium name="The Broad Institute Genome Sequencing Center for Infectious Disease"/>
            <person name="Wu L."/>
            <person name="Ma J."/>
        </authorList>
    </citation>
    <scope>NUCLEOTIDE SEQUENCE [LARGE SCALE GENOMIC DNA]</scope>
    <source>
        <strain evidence="2">CGMCC 1.5362</strain>
    </source>
</reference>
<comment type="caution">
    <text evidence="1">The sequence shown here is derived from an EMBL/GenBank/DDBJ whole genome shotgun (WGS) entry which is preliminary data.</text>
</comment>
<evidence type="ECO:0000313" key="2">
    <source>
        <dbReference type="Proteomes" id="UP000662111"/>
    </source>
</evidence>